<reference evidence="2" key="1">
    <citation type="submission" date="2018-02" db="EMBL/GenBank/DDBJ databases">
        <authorList>
            <person name="Cohen D.B."/>
            <person name="Kent A.D."/>
        </authorList>
    </citation>
    <scope>NUCLEOTIDE SEQUENCE</scope>
</reference>
<feature type="region of interest" description="Disordered" evidence="1">
    <location>
        <begin position="67"/>
        <end position="89"/>
    </location>
</feature>
<evidence type="ECO:0000256" key="1">
    <source>
        <dbReference type="SAM" id="MobiDB-lite"/>
    </source>
</evidence>
<proteinExistence type="predicted"/>
<accession>A0A2N9G2X1</accession>
<name>A0A2N9G2X1_FAGSY</name>
<protein>
    <submittedName>
        <fullName evidence="2">Uncharacterized protein</fullName>
    </submittedName>
</protein>
<evidence type="ECO:0000313" key="2">
    <source>
        <dbReference type="EMBL" id="SPC93531.1"/>
    </source>
</evidence>
<organism evidence="2">
    <name type="scientific">Fagus sylvatica</name>
    <name type="common">Beechnut</name>
    <dbReference type="NCBI Taxonomy" id="28930"/>
    <lineage>
        <taxon>Eukaryota</taxon>
        <taxon>Viridiplantae</taxon>
        <taxon>Streptophyta</taxon>
        <taxon>Embryophyta</taxon>
        <taxon>Tracheophyta</taxon>
        <taxon>Spermatophyta</taxon>
        <taxon>Magnoliopsida</taxon>
        <taxon>eudicotyledons</taxon>
        <taxon>Gunneridae</taxon>
        <taxon>Pentapetalae</taxon>
        <taxon>rosids</taxon>
        <taxon>fabids</taxon>
        <taxon>Fagales</taxon>
        <taxon>Fagaceae</taxon>
        <taxon>Fagus</taxon>
    </lineage>
</organism>
<dbReference type="EMBL" id="OIVN01001402">
    <property type="protein sequence ID" value="SPC93531.1"/>
    <property type="molecule type" value="Genomic_DNA"/>
</dbReference>
<feature type="compositionally biased region" description="Low complexity" evidence="1">
    <location>
        <begin position="72"/>
        <end position="89"/>
    </location>
</feature>
<sequence>MLDIEIIEPTLENVDQTIALVLATLTHDAKPLNQQPLMDTHIIKVDVEDLSEPEVDHLVRRASSFLEEMKSASKASTSTSSKTSSSPVS</sequence>
<dbReference type="AlphaFoldDB" id="A0A2N9G2X1"/>
<gene>
    <name evidence="2" type="ORF">FSB_LOCUS21413</name>
</gene>